<dbReference type="GO" id="GO:0016491">
    <property type="term" value="F:oxidoreductase activity"/>
    <property type="evidence" value="ECO:0007669"/>
    <property type="project" value="UniProtKB-KW"/>
</dbReference>
<evidence type="ECO:0000313" key="6">
    <source>
        <dbReference type="Proteomes" id="UP000265581"/>
    </source>
</evidence>
<dbReference type="Proteomes" id="UP000265581">
    <property type="component" value="Unassembled WGS sequence"/>
</dbReference>
<evidence type="ECO:0000313" key="5">
    <source>
        <dbReference type="EMBL" id="REK73614.1"/>
    </source>
</evidence>
<dbReference type="PANTHER" id="PTHR43257:SF2">
    <property type="entry name" value="PYRUVATE DEHYDROGENASE E1 COMPONENT SUBUNIT BETA"/>
    <property type="match status" value="1"/>
</dbReference>
<comment type="caution">
    <text evidence="5">The sequence shown here is derived from an EMBL/GenBank/DDBJ whole genome shotgun (WGS) entry which is preliminary data.</text>
</comment>
<keyword evidence="6" id="KW-1185">Reference proteome</keyword>
<dbReference type="InterPro" id="IPR005475">
    <property type="entry name" value="Transketolase-like_Pyr-bd"/>
</dbReference>
<dbReference type="SMART" id="SM00861">
    <property type="entry name" value="Transket_pyr"/>
    <property type="match status" value="1"/>
</dbReference>
<dbReference type="SUPFAM" id="SSF52922">
    <property type="entry name" value="TK C-terminal domain-like"/>
    <property type="match status" value="1"/>
</dbReference>
<reference evidence="5 6" key="1">
    <citation type="submission" date="2018-08" db="EMBL/GenBank/DDBJ databases">
        <title>Aeromicrobium sp. M2KJ-4, whole genome shotgun sequence.</title>
        <authorList>
            <person name="Tuo L."/>
        </authorList>
    </citation>
    <scope>NUCLEOTIDE SEQUENCE [LARGE SCALE GENOMIC DNA]</scope>
    <source>
        <strain evidence="5 6">M2KJ-4</strain>
    </source>
</reference>
<protein>
    <submittedName>
        <fullName evidence="5">Alpha-ketoacid dehydrogenase subunit beta</fullName>
    </submittedName>
</protein>
<dbReference type="OrthoDB" id="9766715at2"/>
<dbReference type="GO" id="GO:0000287">
    <property type="term" value="F:magnesium ion binding"/>
    <property type="evidence" value="ECO:0007669"/>
    <property type="project" value="UniProtKB-ARBA"/>
</dbReference>
<evidence type="ECO:0000256" key="3">
    <source>
        <dbReference type="ARBA" id="ARBA00023052"/>
    </source>
</evidence>
<dbReference type="AlphaFoldDB" id="A0A371PCE5"/>
<dbReference type="CDD" id="cd07036">
    <property type="entry name" value="TPP_PYR_E1-PDHc-beta_like"/>
    <property type="match status" value="1"/>
</dbReference>
<dbReference type="InterPro" id="IPR029061">
    <property type="entry name" value="THDP-binding"/>
</dbReference>
<evidence type="ECO:0000259" key="4">
    <source>
        <dbReference type="SMART" id="SM00861"/>
    </source>
</evidence>
<name>A0A371PCE5_9ACTN</name>
<dbReference type="PANTHER" id="PTHR43257">
    <property type="entry name" value="PYRUVATE DEHYDROGENASE E1 COMPONENT BETA SUBUNIT"/>
    <property type="match status" value="1"/>
</dbReference>
<accession>A0A371PCE5</accession>
<organism evidence="5 6">
    <name type="scientific">Aeromicrobium endophyticum</name>
    <dbReference type="NCBI Taxonomy" id="2292704"/>
    <lineage>
        <taxon>Bacteria</taxon>
        <taxon>Bacillati</taxon>
        <taxon>Actinomycetota</taxon>
        <taxon>Actinomycetes</taxon>
        <taxon>Propionibacteriales</taxon>
        <taxon>Nocardioidaceae</taxon>
        <taxon>Aeromicrobium</taxon>
    </lineage>
</organism>
<dbReference type="Gene3D" id="3.40.50.970">
    <property type="match status" value="1"/>
</dbReference>
<dbReference type="FunFam" id="3.40.50.970:FF:000001">
    <property type="entry name" value="Pyruvate dehydrogenase E1 beta subunit"/>
    <property type="match status" value="1"/>
</dbReference>
<evidence type="ECO:0000256" key="2">
    <source>
        <dbReference type="ARBA" id="ARBA00023002"/>
    </source>
</evidence>
<gene>
    <name evidence="5" type="ORF">DX116_08795</name>
</gene>
<comment type="cofactor">
    <cofactor evidence="1">
        <name>thiamine diphosphate</name>
        <dbReference type="ChEBI" id="CHEBI:58937"/>
    </cofactor>
</comment>
<dbReference type="Pfam" id="PF02780">
    <property type="entry name" value="Transketolase_C"/>
    <property type="match status" value="1"/>
</dbReference>
<keyword evidence="2" id="KW-0560">Oxidoreductase</keyword>
<evidence type="ECO:0000256" key="1">
    <source>
        <dbReference type="ARBA" id="ARBA00001964"/>
    </source>
</evidence>
<keyword evidence="3" id="KW-0786">Thiamine pyrophosphate</keyword>
<dbReference type="FunFam" id="3.40.50.920:FF:000001">
    <property type="entry name" value="Pyruvate dehydrogenase E1 beta subunit"/>
    <property type="match status" value="1"/>
</dbReference>
<sequence>MSTAIAHALNEGLRSVMEEDDKVLLIGEDIGRLGGVFRVTDGLQKDFGEQRVVDAPLGEAGIVGSAIGLAMAGYRPVCEIQFDGFVFPAMNQIITQLAKYRHRSEGRVSLPVVIRIPVGGGIGAIEHHSESPEAYFAHTAGLRVVSPSSAQEAYDLIRASVRSDDPVVFLEPKHNYWLKGEIDRSAAPAPIGTAKVVRPGDDLTLVTYGALVPTAVKVAAAAAEDGRSVEVIDLRSLSPIDDATIFASVERTGRLVVAHEASQTAGLGSEIVARVQDELFYSLEAPAIRVTGYDTPYPPSRLEGDWLPGLDRILDAIDRSFTY</sequence>
<dbReference type="Pfam" id="PF02779">
    <property type="entry name" value="Transket_pyr"/>
    <property type="match status" value="1"/>
</dbReference>
<dbReference type="RefSeq" id="WP_119703724.1">
    <property type="nucleotide sequence ID" value="NZ_JBHSOI010000001.1"/>
</dbReference>
<dbReference type="Gene3D" id="3.40.50.920">
    <property type="match status" value="1"/>
</dbReference>
<dbReference type="InterPro" id="IPR009014">
    <property type="entry name" value="Transketo_C/PFOR_II"/>
</dbReference>
<dbReference type="EMBL" id="QUBR01000001">
    <property type="protein sequence ID" value="REK73614.1"/>
    <property type="molecule type" value="Genomic_DNA"/>
</dbReference>
<proteinExistence type="predicted"/>
<dbReference type="InterPro" id="IPR033248">
    <property type="entry name" value="Transketolase_C"/>
</dbReference>
<dbReference type="SUPFAM" id="SSF52518">
    <property type="entry name" value="Thiamin diphosphate-binding fold (THDP-binding)"/>
    <property type="match status" value="1"/>
</dbReference>
<feature type="domain" description="Transketolase-like pyrimidine-binding" evidence="4">
    <location>
        <begin position="3"/>
        <end position="178"/>
    </location>
</feature>